<protein>
    <recommendedName>
        <fullName evidence="3">Tetratricopeptide repeat protein</fullName>
    </recommendedName>
</protein>
<evidence type="ECO:0000313" key="1">
    <source>
        <dbReference type="EMBL" id="OLF06198.1"/>
    </source>
</evidence>
<gene>
    <name evidence="1" type="ORF">BLA60_33240</name>
</gene>
<keyword evidence="2" id="KW-1185">Reference proteome</keyword>
<reference evidence="1 2" key="1">
    <citation type="submission" date="2016-12" db="EMBL/GenBank/DDBJ databases">
        <title>The draft genome sequence of Actinophytocola xinjiangensis.</title>
        <authorList>
            <person name="Wang W."/>
            <person name="Yuan L."/>
        </authorList>
    </citation>
    <scope>NUCLEOTIDE SEQUENCE [LARGE SCALE GENOMIC DNA]</scope>
    <source>
        <strain evidence="1 2">CGMCC 4.4663</strain>
    </source>
</reference>
<comment type="caution">
    <text evidence="1">The sequence shown here is derived from an EMBL/GenBank/DDBJ whole genome shotgun (WGS) entry which is preliminary data.</text>
</comment>
<dbReference type="InterPro" id="IPR027417">
    <property type="entry name" value="P-loop_NTPase"/>
</dbReference>
<dbReference type="AlphaFoldDB" id="A0A7Z1AVB5"/>
<dbReference type="PANTHER" id="PTHR46082:SF6">
    <property type="entry name" value="AAA+ ATPASE DOMAIN-CONTAINING PROTEIN-RELATED"/>
    <property type="match status" value="1"/>
</dbReference>
<dbReference type="SUPFAM" id="SSF48452">
    <property type="entry name" value="TPR-like"/>
    <property type="match status" value="1"/>
</dbReference>
<dbReference type="EMBL" id="MSIF01000023">
    <property type="protein sequence ID" value="OLF06198.1"/>
    <property type="molecule type" value="Genomic_DNA"/>
</dbReference>
<dbReference type="Pfam" id="PF13424">
    <property type="entry name" value="TPR_12"/>
    <property type="match status" value="2"/>
</dbReference>
<proteinExistence type="predicted"/>
<evidence type="ECO:0008006" key="3">
    <source>
        <dbReference type="Google" id="ProtNLM"/>
    </source>
</evidence>
<name>A0A7Z1AVB5_9PSEU</name>
<sequence length="518" mass="57020">MTVGVHRTAGGPAPYVRRDRHSDLAGLLRPGRFVLVVGDAAAGKTRLAWEAVSAALGRYRLFAPAPPQVEETVARVGEARRSVLWLDDLERYLDVLSPTLIDEVLSGGQRVIVATMRLQEFDLLSTESDRTLAESRGRVIASAEHIRIERQFSAAELARADRRHPALAAALADTDAVAEHLAGAPALLSRWRDPDHPRGTALVTAAVDCRRAGHLAPLPVALLEEVHEHYLSERDTAESLVDAWAWVTTRDPSALLERTGDTVTVFDYLVDHAQRTHPFDHVPDEVLRVAARHASAAQARSMGYAAAKAGRYELALGLHARTLDGTADVRENLNRRNSYAVTLAHLGRLEEALEEHRAVLTARRHILGDDHPDTLVTRTNVGNVLNSLGRYEAALTEHRGVLSVRARLFGREHPDTLTSRDNVARVLNNLGRQDEALAASREELAACVRVLGPEHPDTLISRHNLAAVLMGMGRFREAATELREVVHRRRQCLGPTHPETLAGRSDLITVLLENTRYS</sequence>
<dbReference type="Gene3D" id="1.25.40.10">
    <property type="entry name" value="Tetratricopeptide repeat domain"/>
    <property type="match status" value="1"/>
</dbReference>
<organism evidence="1 2">
    <name type="scientific">Actinophytocola xinjiangensis</name>
    <dbReference type="NCBI Taxonomy" id="485602"/>
    <lineage>
        <taxon>Bacteria</taxon>
        <taxon>Bacillati</taxon>
        <taxon>Actinomycetota</taxon>
        <taxon>Actinomycetes</taxon>
        <taxon>Pseudonocardiales</taxon>
        <taxon>Pseudonocardiaceae</taxon>
    </lineage>
</organism>
<dbReference type="Proteomes" id="UP000185696">
    <property type="component" value="Unassembled WGS sequence"/>
</dbReference>
<dbReference type="SUPFAM" id="SSF52540">
    <property type="entry name" value="P-loop containing nucleoside triphosphate hydrolases"/>
    <property type="match status" value="1"/>
</dbReference>
<evidence type="ECO:0000313" key="2">
    <source>
        <dbReference type="Proteomes" id="UP000185696"/>
    </source>
</evidence>
<accession>A0A7Z1AVB5</accession>
<dbReference type="InterPro" id="IPR053137">
    <property type="entry name" value="NLR-like"/>
</dbReference>
<dbReference type="InterPro" id="IPR011990">
    <property type="entry name" value="TPR-like_helical_dom_sf"/>
</dbReference>
<dbReference type="PANTHER" id="PTHR46082">
    <property type="entry name" value="ATP/GTP-BINDING PROTEIN-RELATED"/>
    <property type="match status" value="1"/>
</dbReference>